<sequence length="59" mass="6200">MSSPSCAALLVIVACVVLQASGLSLRLCPDNGRACLQQDRQELVCLAWSPMVETPARAG</sequence>
<dbReference type="RefSeq" id="WP_061480628.1">
    <property type="nucleotide sequence ID" value="NZ_CP040433.1"/>
</dbReference>
<dbReference type="EMBL" id="NIVX01000055">
    <property type="protein sequence ID" value="OWQ75603.1"/>
    <property type="molecule type" value="Genomic_DNA"/>
</dbReference>
<reference evidence="1 3" key="1">
    <citation type="submission" date="2017-06" db="EMBL/GenBank/DDBJ databases">
        <authorList>
            <person name="Kim H.J."/>
            <person name="Triplett B.A."/>
        </authorList>
    </citation>
    <scope>NUCLEOTIDE SEQUENCE [LARGE SCALE GENOMIC DNA]</scope>
    <source>
        <strain evidence="1 3">594</strain>
    </source>
</reference>
<reference evidence="2 4" key="2">
    <citation type="submission" date="2020-08" db="EMBL/GenBank/DDBJ databases">
        <title>Phenotypic and transcriptomic analysis of seven clinical Stenotrophomonas maltophilia isolates identify a small set of shared and commonly regulated genes involved in biofilm lifestyle.</title>
        <authorList>
            <person name="Alio I."/>
            <person name="Gudzuhn M."/>
            <person name="Streit W."/>
        </authorList>
    </citation>
    <scope>NUCLEOTIDE SEQUENCE [LARGE SCALE GENOMIC DNA]</scope>
    <source>
        <strain evidence="2 4">UHH_SKK55</strain>
    </source>
</reference>
<organism evidence="1 3">
    <name type="scientific">Stenotrophomonas maltophilia</name>
    <name type="common">Pseudomonas maltophilia</name>
    <name type="synonym">Xanthomonas maltophilia</name>
    <dbReference type="NCBI Taxonomy" id="40324"/>
    <lineage>
        <taxon>Bacteria</taxon>
        <taxon>Pseudomonadati</taxon>
        <taxon>Pseudomonadota</taxon>
        <taxon>Gammaproteobacteria</taxon>
        <taxon>Lysobacterales</taxon>
        <taxon>Lysobacteraceae</taxon>
        <taxon>Stenotrophomonas</taxon>
        <taxon>Stenotrophomonas maltophilia group</taxon>
    </lineage>
</organism>
<dbReference type="AlphaFoldDB" id="A0A0K2Z9Z4"/>
<accession>A0A0K2Z9Z4</accession>
<name>A0A0K2Z9Z4_STEMA</name>
<dbReference type="Proteomes" id="UP000197090">
    <property type="component" value="Unassembled WGS sequence"/>
</dbReference>
<dbReference type="Proteomes" id="UP000515598">
    <property type="component" value="Chromosome"/>
</dbReference>
<evidence type="ECO:0000313" key="1">
    <source>
        <dbReference type="EMBL" id="OWQ75603.1"/>
    </source>
</evidence>
<evidence type="ECO:0000313" key="4">
    <source>
        <dbReference type="Proteomes" id="UP000515598"/>
    </source>
</evidence>
<dbReference type="EMBL" id="CP060025">
    <property type="protein sequence ID" value="QNG77325.1"/>
    <property type="molecule type" value="Genomic_DNA"/>
</dbReference>
<evidence type="ECO:0000313" key="3">
    <source>
        <dbReference type="Proteomes" id="UP000197090"/>
    </source>
</evidence>
<proteinExistence type="predicted"/>
<evidence type="ECO:0000313" key="2">
    <source>
        <dbReference type="EMBL" id="QNG77325.1"/>
    </source>
</evidence>
<gene>
    <name evidence="1" type="ORF">CEE63_07990</name>
    <name evidence="2" type="ORF">GPNADHDJ_01509</name>
</gene>
<protein>
    <submittedName>
        <fullName evidence="1">Uncharacterized protein</fullName>
    </submittedName>
</protein>